<feature type="region of interest" description="Disordered" evidence="1">
    <location>
        <begin position="4084"/>
        <end position="4107"/>
    </location>
</feature>
<dbReference type="Proteomes" id="UP000050269">
    <property type="component" value="Unassembled WGS sequence"/>
</dbReference>
<feature type="region of interest" description="Disordered" evidence="1">
    <location>
        <begin position="72"/>
        <end position="137"/>
    </location>
</feature>
<feature type="compositionally biased region" description="Basic and acidic residues" evidence="1">
    <location>
        <begin position="2849"/>
        <end position="2861"/>
    </location>
</feature>
<keyword evidence="2" id="KW-1133">Transmembrane helix</keyword>
<feature type="compositionally biased region" description="Basic and acidic residues" evidence="1">
    <location>
        <begin position="2174"/>
        <end position="2188"/>
    </location>
</feature>
<feature type="compositionally biased region" description="Low complexity" evidence="1">
    <location>
        <begin position="2727"/>
        <end position="2737"/>
    </location>
</feature>
<reference evidence="4 5" key="1">
    <citation type="journal article" date="2015" name="Genome Biol. Evol.">
        <title>Functionally Structured Genomes in Lactobacillus kunkeei Colonizing the Honey Crop and Food Products of Honeybees and Stingless Bees.</title>
        <authorList>
            <person name="Tamarit D."/>
            <person name="Ellegaard K.M."/>
            <person name="Wikander J."/>
            <person name="Olofsson T."/>
            <person name="Vasquez A."/>
            <person name="Andersson S.G."/>
        </authorList>
    </citation>
    <scope>NUCLEOTIDE SEQUENCE [LARGE SCALE GENOMIC DNA]</scope>
    <source>
        <strain evidence="4 5">LMbo</strain>
    </source>
</reference>
<evidence type="ECO:0000313" key="4">
    <source>
        <dbReference type="EMBL" id="KPN83956.1"/>
    </source>
</evidence>
<feature type="region of interest" description="Disordered" evidence="1">
    <location>
        <begin position="3854"/>
        <end position="3875"/>
    </location>
</feature>
<feature type="compositionally biased region" description="Low complexity" evidence="1">
    <location>
        <begin position="73"/>
        <end position="115"/>
    </location>
</feature>
<feature type="compositionally biased region" description="Polar residues" evidence="1">
    <location>
        <begin position="4094"/>
        <end position="4107"/>
    </location>
</feature>
<feature type="region of interest" description="Disordered" evidence="1">
    <location>
        <begin position="3657"/>
        <end position="3686"/>
    </location>
</feature>
<feature type="region of interest" description="Disordered" evidence="1">
    <location>
        <begin position="2796"/>
        <end position="2832"/>
    </location>
</feature>
<evidence type="ECO:0000256" key="1">
    <source>
        <dbReference type="SAM" id="MobiDB-lite"/>
    </source>
</evidence>
<evidence type="ECO:0000259" key="3">
    <source>
        <dbReference type="Pfam" id="PF19087"/>
    </source>
</evidence>
<feature type="compositionally biased region" description="Low complexity" evidence="1">
    <location>
        <begin position="1950"/>
        <end position="1962"/>
    </location>
</feature>
<feature type="region of interest" description="Disordered" evidence="1">
    <location>
        <begin position="4197"/>
        <end position="4216"/>
    </location>
</feature>
<feature type="region of interest" description="Disordered" evidence="1">
    <location>
        <begin position="1944"/>
        <end position="1963"/>
    </location>
</feature>
<proteinExistence type="predicted"/>
<feature type="compositionally biased region" description="Polar residues" evidence="1">
    <location>
        <begin position="4476"/>
        <end position="4488"/>
    </location>
</feature>
<feature type="compositionally biased region" description="Polar residues" evidence="1">
    <location>
        <begin position="2929"/>
        <end position="2941"/>
    </location>
</feature>
<feature type="region of interest" description="Disordered" evidence="1">
    <location>
        <begin position="1819"/>
        <end position="1870"/>
    </location>
</feature>
<feature type="region of interest" description="Disordered" evidence="1">
    <location>
        <begin position="3027"/>
        <end position="3103"/>
    </location>
</feature>
<feature type="region of interest" description="Disordered" evidence="1">
    <location>
        <begin position="2136"/>
        <end position="2200"/>
    </location>
</feature>
<accession>A0A0P7J7P0</accession>
<feature type="region of interest" description="Disordered" evidence="1">
    <location>
        <begin position="1981"/>
        <end position="2058"/>
    </location>
</feature>
<feature type="compositionally biased region" description="Polar residues" evidence="1">
    <location>
        <begin position="1630"/>
        <end position="1645"/>
    </location>
</feature>
<sequence length="4965" mass="514360">MIETIGPIFYIDCTLGDDILQYNKNKFNKVNDKKVMKKVKKQWVVVSVATLALFGASAYGMTSTSSVVAHADGTTTGSSETTTQQGGSNGTATTNSGNSGESQSQQGSSQNSGASVDTAALKSAAASQGSSDGTAGVTQSALSSYQDDYNAAYSAASTAASTAASSAGSSDFAAKKSKASYPDHQDAYNTGYDAASSTAQSQQAAAIQRGHDDFAAGNSQATLSSNNDLYSSAYTAASSASAKGHNDFSAGSSHATSLGSDQDVYDTAFNAASNAAFQGLNDFVTGNSRASNYGTDQDVYDTAFETASSAASQGAHDFNTTGSQASNVADQSLYNSAFSSARQTSINNSVAASANATSAGIDDYVEGHTVNSNVGSVNQSTYNTAYSMASGGFNDTLNGNSAAESNASDSNYQKGVGYASGSYAAAMSAAISDAVYGTNNQQSYASDAVQSAFYSAAYAGAESALAQYNNKVGAQGTGSQAYVYYKNTANSVYSTSYAPGSASGANVTNGYVNAANVSYNASYAATYTGQYSDAPQGTVGGADDPKTAHDTAISYENDISNLYDNTTNTGLNGSTSGVTVASQKDIQDNSSLLGALSVVYRYGINNALIQQGIKDAETGKWQGITGANGKTGSIYTPSSNSDNLYDQAYLGAQAAISTQFNGDNYTGVAQLSNPSNFTSAYKVGYNDVYSKDQQGVYYVSTGTQMNKLLTGGSTSVGGTVNSRIDTNHKNIINIINDISLVGNSASNGSNPSLSNSFENLTIDGNNHIADWYNQNYTFNTGGDGNQSVHLQNFKTIYGANYWGPVAFSGTGNVYFKNFNYIGAQLLSAINNQVFMDGNVNVSQRDDFYTSPWESNVVEAGPGNQLNLYIKNLVLNKGAHYFGTAGAHSGTSVVYVSGGNVTLSENSSMTVINRGTGGDSANGYGVQIDGGSLNVNKNANLNIMQDNTTAGSSDGGIYVNGKSYNSNAVTIDGGRINVETANYSNTGSNQLVYVYQGKVLVTNGGVLQAKATNIGNNVPGNGLIYIGSLGQINVANRGNLIVSTPDGSGNSAFPLIYGNLTVNDSGDSHVILDKGSTSSKAVFVNSSGSINSYTGKVNGTIYYNYSMTSNGSSGSETVNALNKDMQSINNKNYASLTSTPQVLEIQSIPSVYFSSPLTTTINSDSTVTVTGYAKVSGYQSAINSGGTDAAYAKNKVYIQYATGNTTGTIYDSLGNASTGPDDYHNLTPISTSVSSANKNDSSIPTTGTISNLDKADTNAYNDDADPSSSIIPIKFTVPLSNVKTVGVYLRYGVNGVYMTALPSNNPSGGSTYASNIEGYQLNNGKLVTAPGANVSIASGNGQDAENGYQKALNDFRNGQNNPDPTQYGRNTDYTNAYDSVMAGAGALTPDLLRQLGVTDPTTAPSFDSIKNNPDLLNKIKGLSSYQSAKNPTAYLQAMGQAYQDYLANKDAVSDINTPNNVNTPTQVNSSSNDALYKSNFNNAYQNAQNAINDAVAGNTSNRPKGTDPIGQQVYDKVQQQYNSGITAMDAVANGDTKAPDNTDPTAFSAAQTAYGQIVKDIRSGKTAPATDFSQAPYNSMTPLQQALYKQGFANAYAKYQTGQQAALNGKGAPSDPQQLAGYNDTKDGFNGNPTSSDQTTEQNSPAYQAGKAAKTDEKTGANSAKTGQSLPASPSQAEIDGYNGTKDAYAVATGKKQLSTDQLKQQSLAYQAAYNDAIGNANQVVSNALSDYKNGNKNAPQGTGVDNQAYTQVQNAAAAGASDANQPNSPAAPDSSQSDAYKEGYDIAKGSADALSGAQKNSNNNDDAYKDAFNNANDGFIGANNTSPEKQTAAYKAGQKAKTDSQDGAALATTGQSLPASPSQAEKDGYQAAKDAYDVATGKKATPDLTNKSLAYKDAYNKTLAAATPVVNNALADYKNGSTTNQPTDLNSADGKLYQAVKDDAAAGEQAANNPNSPAAPDATQSTAYKAGYDIAKGSSDALSGAQKNSNNNDDAYKDAFDNATDGFNGDNNNAPENQTAAYQAGQQAKSDETTGANLATTGQSLPTNPAPSQAKTDGFNATKDALDAATGKQTKLTADQLKQKSLAYQYAYNKELALAGPAATNALADYKSGSQANRPQGNGLNRQAYDKVQNDAAAGASDANNANSADTPASDKTPAYKTGYDIAKGVSDAENGKSKDNSANKDQEYTDAYNNFNDGKAQGESAMLTAPAPANADPATKAGFEYGQGIAALKNAQNPATANDPQGLTAKQQEGYDQAKSGYELALSGQPAPKSPAAAVEGYNYAKALTDGASASTEPTQATGNDDLTTEKNAYADVQAAVAQAKSDARTSNPTPNDGNAHNKDVYDKAYNAALKAYQNSDPSATASSKGINNDVIGAAAFNAAKADGLKLQGANLFTNGSANNQSDPTITDGYKEAKQGYADALHGKASQPNASDAYALGYNAASNDKSGFQNAENGISDNSEAAQGAADAIAKVKNAKGNVDSLSEINDSSKPAAYNNAYNAALEDAKQAARQGIASQLTPDSTNTQAPVPAALADVYKAAANDAQKGYAEGLTGKSVSDSNNASETQGNNKGAADKVKYEAAVQDYANANGNVDAAKAADPTNASDPVYQEALKALNDAANGNNPSDYDKQSPVYVVAYSQALAKKAAMDAIKAANTSANGTEPSRINSINDVPAGVSDKQSYMNAYNDAIKGYNAGKDDNPSVTADNSDPADQQAFKDAKAAGEAARGANDALSGKKSNDEVASDLNSDDPATKAYAQGVTQANNGYAQGLNDATPMSSDDLAKQTPAYQKAYAQGQADKAGVDAAKSQSTPDANNVPSNISNNKPAADAYKGYAAAVAAVKAAKGDATKADRPNDFDSQSSDFKAAYQKAIQDAVDANKAGQDSVDNPSSAAARPSDNPAQAAVYDAARADASKGYAEGLTGKSVSDPNNGNEQAGLQAGANDKAKYEAAVNDYATANGNLDAAKAADPANASDPVYQEALKALDDASKGRTDVNDKSPVYAVANSQALAKKAAMDAINDANKAANGNDPQPITSDNDSRLADTPASDKESYKNAFNDAIKGYNAGKADDSSVTPTNSDPADQQAFKDAKAAGEAARGADALLDGSTTAKDVDGTNANPSYIAGVDEASSGYADGLNGTKNAPEDVQATPAYQKAYAQGQADQAGVSAAKETQNPDTNTAPDTLPSNAAKDAYLGYANAIAAVKNAHGNPSAIQTPANYSQQSPDYKAAYQKALEDAIAANKAGQNAVATPGKNDTKPTDPALAAVYNAAKHDTNKGMAEVLSGKQGSSNHNNANEQAGIQAGTPLQAAYQEASRDFAAGNTDPTHIDQIAQTFGDAAKAQAYKDALAGMMDGSQTPASDQNDPKSSSPIYALAKQQAQNVQNAVAAVQGSQNVASGQSDKDADLASANGYNNPDNKSDMDDAYIAAANAYSDAINHTNGDEPTDQSGFSPADQVAYAQAYKAAKDDAAKGLTDFGNGNKAQQPANPADKAAYDKAQSDALAGLNAGLANKADATKQANNPAYKQGIDDASAIQKAAQDAVNGTPDAGKASLTSDAQKAAYDAIKPAAEAGQAEYSANPDKYAGKTGDDLKNAANQAAQAKYPNDSLKQAAFAQAIEAAGDAFGKGAGAFGNNEQQPAGIAAAGYQAAQQAYDKATNGEPKPDKVNGHYPTPEGVTPSDQYDNTFDAAYNKYKAAADKAAQDTAANGGTAATAANSNDYNAATPKEKAAYDDAATKAAQGIADAKLNDPTKDAQYGTTKDGKFVPNDDTAAQAYAGAKAGYADGKTGSTNEPTNVSPAFKAAYDKANADAKAAAQAGVEDFAKGLSASQPTEDAQAAIDAHDNGYSKAASGYDDAMSNPSGDFSSDSDASYQKGVEMAKAAVAARDNILNNGNDAQPTPGESSTDADVSGAAQAAAAAAKAALADGKNGLDKVTNAGQVPDAFKPYAQIYADAYATVENAAAKAAQDGAKAFVSDGKEGNHVTDPNNKSVDAVANQEGYIDARLGYQDAQENPDAVGQNPNTGSVNGDEAAKGAAAAFNDVAGKDNAKPGDHATSDNNPVYEAAYQKALAEGKNNASDGAEALFGDDNPTNSTASASTLAKPNATTAADKAFNKGLENAKDALSDAQADNPSKDAQYSGDNADTDAGNVYHATQDAYNAVLNGQQPLTASELAAKDPVYAAAYKNALSRAQTASTNGATDTNDNGSSYAPNSLAQAVYEKARNGANNAYKDALQNKDPELKDHNGIDKSSVAYQATENAINDYLKNNGNAKEDPTAAGMDPANAQAYKAYYEKAKAAVSQAAIDGVNAYLGGKAVNDVPSVEGDNAGLGEVAKEAAQRAEKGHEDAVNNGGRVSDDNQSIAKDPSYLTGLKGAQDAAKGVEEAKADATNQPSAAAPQAEKDGFNGTVDGYNKAATDGSIKPEDIDAYIANNLGNKSIAYRDAFKNAYLDGLKVAKTGADAANANEPDATKGQNGAAQKAQSQAYNDATNAFLDKLHGVDDKDATSNTPAAVAGRQRASQYVLALQDIADGHPNTGSTDPDYQKGLATAEAAVAQAVADAKANKQLPADLSQIPVPNGVDPVAYRDAYAGILSGFYNGYNSKSTQAGTNDAYYNIAFGIGFAKGKASIPTDTSAPLDFWKNDKAPKITDPAVAKAYKEQYAQAKAGFYDALKKRGSKSNNEYYKESYKTAMDGLAGMRLAAKGDTKANRDILKTKDAAFISGYNGYLKGIEAAKRTLKKNKKLSAKDLLNKDKLYSYTFKEGLKHEIKIQRSHGKKAGINKALERHAIPKDIYTHHSATYARTFVATYKKEMKRHMPRYIYNVGTIFTHNRVKFTNHTRIREYAYSARYNSTVFRVVGVKYYKNRIPRYRLSNGDVVTASQQVQSAYYKKQYKEYRVIKPTGTLIHTGKTFSERNSVRRLYRGEVFHVRKVVKFHGITRLYVGKNEYITSNKTYVKAVIK</sequence>
<dbReference type="EMBL" id="JXDF01000007">
    <property type="protein sequence ID" value="KPN83956.1"/>
    <property type="molecule type" value="Genomic_DNA"/>
</dbReference>
<feature type="compositionally biased region" description="Polar residues" evidence="1">
    <location>
        <begin position="3176"/>
        <end position="3192"/>
    </location>
</feature>
<keyword evidence="2" id="KW-0472">Membrane</keyword>
<feature type="region of interest" description="Disordered" evidence="1">
    <location>
        <begin position="4130"/>
        <end position="4153"/>
    </location>
</feature>
<feature type="compositionally biased region" description="Basic and acidic residues" evidence="1">
    <location>
        <begin position="3043"/>
        <end position="3058"/>
    </location>
</feature>
<feature type="compositionally biased region" description="Polar residues" evidence="1">
    <location>
        <begin position="2559"/>
        <end position="2574"/>
    </location>
</feature>
<feature type="region of interest" description="Disordered" evidence="1">
    <location>
        <begin position="1605"/>
        <end position="1680"/>
    </location>
</feature>
<feature type="compositionally biased region" description="Polar residues" evidence="1">
    <location>
        <begin position="2330"/>
        <end position="2340"/>
    </location>
</feature>
<comment type="caution">
    <text evidence="4">The sequence shown here is derived from an EMBL/GenBank/DDBJ whole genome shotgun (WGS) entry which is preliminary data.</text>
</comment>
<gene>
    <name evidence="4" type="ORF">RZ78_05660</name>
</gene>
<feature type="region of interest" description="Disordered" evidence="1">
    <location>
        <begin position="3161"/>
        <end position="3192"/>
    </location>
</feature>
<feature type="region of interest" description="Disordered" evidence="1">
    <location>
        <begin position="4348"/>
        <end position="4415"/>
    </location>
</feature>
<feature type="compositionally biased region" description="Polar residues" evidence="1">
    <location>
        <begin position="2009"/>
        <end position="2055"/>
    </location>
</feature>
<feature type="compositionally biased region" description="Polar residues" evidence="1">
    <location>
        <begin position="1659"/>
        <end position="1675"/>
    </location>
</feature>
<feature type="compositionally biased region" description="Polar residues" evidence="1">
    <location>
        <begin position="4133"/>
        <end position="4147"/>
    </location>
</feature>
<feature type="compositionally biased region" description="Polar residues" evidence="1">
    <location>
        <begin position="125"/>
        <end position="137"/>
    </location>
</feature>
<feature type="compositionally biased region" description="Polar residues" evidence="1">
    <location>
        <begin position="1852"/>
        <end position="1863"/>
    </location>
</feature>
<feature type="region of interest" description="Disordered" evidence="1">
    <location>
        <begin position="2698"/>
        <end position="2757"/>
    </location>
</feature>
<feature type="region of interest" description="Disordered" evidence="1">
    <location>
        <begin position="2556"/>
        <end position="2579"/>
    </location>
</feature>
<evidence type="ECO:0000313" key="5">
    <source>
        <dbReference type="Proteomes" id="UP000050269"/>
    </source>
</evidence>
<feature type="region of interest" description="Disordered" evidence="1">
    <location>
        <begin position="2321"/>
        <end position="2344"/>
    </location>
</feature>
<feature type="region of interest" description="Disordered" evidence="1">
    <location>
        <begin position="3895"/>
        <end position="3914"/>
    </location>
</feature>
<feature type="compositionally biased region" description="Polar residues" evidence="1">
    <location>
        <begin position="3895"/>
        <end position="3912"/>
    </location>
</feature>
<feature type="region of interest" description="Disordered" evidence="1">
    <location>
        <begin position="3398"/>
        <end position="3426"/>
    </location>
</feature>
<feature type="compositionally biased region" description="Polar residues" evidence="1">
    <location>
        <begin position="2812"/>
        <end position="2830"/>
    </location>
</feature>
<feature type="compositionally biased region" description="Polar residues" evidence="1">
    <location>
        <begin position="3077"/>
        <end position="3086"/>
    </location>
</feature>
<feature type="region of interest" description="Disordered" evidence="1">
    <location>
        <begin position="2848"/>
        <end position="2950"/>
    </location>
</feature>
<feature type="domain" description="DUF5776" evidence="3">
    <location>
        <begin position="4892"/>
        <end position="4960"/>
    </location>
</feature>
<name>A0A0P7J7P0_9LACO</name>
<protein>
    <recommendedName>
        <fullName evidence="3">DUF5776 domain-containing protein</fullName>
    </recommendedName>
</protein>
<keyword evidence="2" id="KW-0812">Transmembrane</keyword>
<dbReference type="InterPro" id="IPR044081">
    <property type="entry name" value="DUF5776"/>
</dbReference>
<feature type="compositionally biased region" description="Low complexity" evidence="1">
    <location>
        <begin position="2136"/>
        <end position="2155"/>
    </location>
</feature>
<feature type="region of interest" description="Disordered" evidence="1">
    <location>
        <begin position="1756"/>
        <end position="1779"/>
    </location>
</feature>
<evidence type="ECO:0000256" key="2">
    <source>
        <dbReference type="SAM" id="Phobius"/>
    </source>
</evidence>
<feature type="compositionally biased region" description="Low complexity" evidence="1">
    <location>
        <begin position="1756"/>
        <end position="1778"/>
    </location>
</feature>
<feature type="compositionally biased region" description="Polar residues" evidence="1">
    <location>
        <begin position="3863"/>
        <end position="3875"/>
    </location>
</feature>
<feature type="region of interest" description="Disordered" evidence="1">
    <location>
        <begin position="4468"/>
        <end position="4488"/>
    </location>
</feature>
<dbReference type="PATRIC" id="fig|148814.13.peg.248"/>
<dbReference type="Pfam" id="PF19087">
    <property type="entry name" value="DUF5776"/>
    <property type="match status" value="1"/>
</dbReference>
<feature type="region of interest" description="Disordered" evidence="1">
    <location>
        <begin position="3751"/>
        <end position="3772"/>
    </location>
</feature>
<organism evidence="4 5">
    <name type="scientific">Apilactobacillus kunkeei</name>
    <dbReference type="NCBI Taxonomy" id="148814"/>
    <lineage>
        <taxon>Bacteria</taxon>
        <taxon>Bacillati</taxon>
        <taxon>Bacillota</taxon>
        <taxon>Bacilli</taxon>
        <taxon>Lactobacillales</taxon>
        <taxon>Lactobacillaceae</taxon>
        <taxon>Apilactobacillus</taxon>
    </lineage>
</organism>
<feature type="transmembrane region" description="Helical" evidence="2">
    <location>
        <begin position="43"/>
        <end position="61"/>
    </location>
</feature>